<sequence>MSRFEFVADHRGAFGVKRLCTVLNLSRSGFYQWLKTAPARAAKKAADAALTRRIRKIHTESGKTYGAKRITAELREGGVMVNRKRVERLMRQHGIQGRRLKRRHRTTVPDLAAQAVPDLLRRNFTASAPDRAWVGDITYLPIAGGKFLYLATVIDVFSHRLLGWSMADHMRAELVTDALNAAVRTRGGQVDGVIFHSDHGAQYGSKTFADVCHQAGILRSMGAVGTSADNAAAESFFASLKREILPSRRGWPTERAARLAVFRWLGFYNHQRRHSTIGYLAPVAFEQRSTTLAIAA</sequence>
<dbReference type="InterPro" id="IPR050900">
    <property type="entry name" value="Transposase_IS3/IS150/IS904"/>
</dbReference>
<evidence type="ECO:0000259" key="2">
    <source>
        <dbReference type="PROSITE" id="PS50994"/>
    </source>
</evidence>
<evidence type="ECO:0000313" key="3">
    <source>
        <dbReference type="EMBL" id="MBB4903776.1"/>
    </source>
</evidence>
<proteinExistence type="predicted"/>
<dbReference type="InterPro" id="IPR001584">
    <property type="entry name" value="Integrase_cat-core"/>
</dbReference>
<dbReference type="Gene3D" id="3.30.420.10">
    <property type="entry name" value="Ribonuclease H-like superfamily/Ribonuclease H"/>
    <property type="match status" value="1"/>
</dbReference>
<dbReference type="PROSITE" id="PS50994">
    <property type="entry name" value="INTEGRASE"/>
    <property type="match status" value="1"/>
</dbReference>
<dbReference type="InterPro" id="IPR048020">
    <property type="entry name" value="Transpos_IS3"/>
</dbReference>
<evidence type="ECO:0000256" key="1">
    <source>
        <dbReference type="ARBA" id="ARBA00002286"/>
    </source>
</evidence>
<comment type="function">
    <text evidence="1">Involved in the transposition of the insertion sequence.</text>
</comment>
<dbReference type="InterPro" id="IPR025948">
    <property type="entry name" value="HTH-like_dom"/>
</dbReference>
<dbReference type="NCBIfam" id="NF033516">
    <property type="entry name" value="transpos_IS3"/>
    <property type="match status" value="1"/>
</dbReference>
<dbReference type="GO" id="GO:0003676">
    <property type="term" value="F:nucleic acid binding"/>
    <property type="evidence" value="ECO:0007669"/>
    <property type="project" value="InterPro"/>
</dbReference>
<dbReference type="AlphaFoldDB" id="A0A7W7PYZ3"/>
<gene>
    <name evidence="3" type="ORF">FHS37_007873</name>
</gene>
<dbReference type="Pfam" id="PF00665">
    <property type="entry name" value="rve"/>
    <property type="match status" value="1"/>
</dbReference>
<protein>
    <submittedName>
        <fullName evidence="3">Transposase InsO family protein</fullName>
    </submittedName>
</protein>
<dbReference type="GO" id="GO:0015074">
    <property type="term" value="P:DNA integration"/>
    <property type="evidence" value="ECO:0007669"/>
    <property type="project" value="InterPro"/>
</dbReference>
<dbReference type="InterPro" id="IPR012337">
    <property type="entry name" value="RNaseH-like_sf"/>
</dbReference>
<feature type="domain" description="Integrase catalytic" evidence="2">
    <location>
        <begin position="125"/>
        <end position="290"/>
    </location>
</feature>
<dbReference type="InterPro" id="IPR036397">
    <property type="entry name" value="RNaseH_sf"/>
</dbReference>
<dbReference type="SUPFAM" id="SSF53098">
    <property type="entry name" value="Ribonuclease H-like"/>
    <property type="match status" value="1"/>
</dbReference>
<keyword evidence="4" id="KW-1185">Reference proteome</keyword>
<accession>A0A7W7PYZ3</accession>
<dbReference type="Pfam" id="PF13276">
    <property type="entry name" value="HTH_21"/>
    <property type="match status" value="1"/>
</dbReference>
<dbReference type="Pfam" id="PF13333">
    <property type="entry name" value="rve_2"/>
    <property type="match status" value="1"/>
</dbReference>
<dbReference type="PANTHER" id="PTHR46889:SF4">
    <property type="entry name" value="TRANSPOSASE INSO FOR INSERTION SEQUENCE ELEMENT IS911B-RELATED"/>
    <property type="match status" value="1"/>
</dbReference>
<name>A0A7W7PYZ3_9ACTN</name>
<dbReference type="PANTHER" id="PTHR46889">
    <property type="entry name" value="TRANSPOSASE INSF FOR INSERTION SEQUENCE IS3B-RELATED"/>
    <property type="match status" value="1"/>
</dbReference>
<dbReference type="EMBL" id="JACHJI010000062">
    <property type="protein sequence ID" value="MBB4903776.1"/>
    <property type="molecule type" value="Genomic_DNA"/>
</dbReference>
<evidence type="ECO:0000313" key="4">
    <source>
        <dbReference type="Proteomes" id="UP000579523"/>
    </source>
</evidence>
<comment type="caution">
    <text evidence="3">The sequence shown here is derived from an EMBL/GenBank/DDBJ whole genome shotgun (WGS) entry which is preliminary data.</text>
</comment>
<reference evidence="3 4" key="1">
    <citation type="submission" date="2020-08" db="EMBL/GenBank/DDBJ databases">
        <title>Genomic Encyclopedia of Type Strains, Phase III (KMG-III): the genomes of soil and plant-associated and newly described type strains.</title>
        <authorList>
            <person name="Whitman W."/>
        </authorList>
    </citation>
    <scope>NUCLEOTIDE SEQUENCE [LARGE SCALE GENOMIC DNA]</scope>
    <source>
        <strain evidence="3 4">CECT 3273</strain>
    </source>
</reference>
<organism evidence="3 4">
    <name type="scientific">Streptomyces griseomycini</name>
    <dbReference type="NCBI Taxonomy" id="66895"/>
    <lineage>
        <taxon>Bacteria</taxon>
        <taxon>Bacillati</taxon>
        <taxon>Actinomycetota</taxon>
        <taxon>Actinomycetes</taxon>
        <taxon>Kitasatosporales</taxon>
        <taxon>Streptomycetaceae</taxon>
        <taxon>Streptomyces</taxon>
    </lineage>
</organism>
<dbReference type="Proteomes" id="UP000579523">
    <property type="component" value="Unassembled WGS sequence"/>
</dbReference>